<accession>K8PC26</accession>
<comment type="caution">
    <text evidence="2">The sequence shown here is derived from an EMBL/GenBank/DDBJ whole genome shotgun (WGS) entry which is preliminary data.</text>
</comment>
<name>K8PC26_9BRAD</name>
<sequence>MRALGLPGWSGIVVPLLLFADVPYLIVKPGSSVFGTSVGSLGGNIPLYITMALGLIAAMTFLREPTEGQRPFGRFGLAGKGALLMLAFVIFFLAELVVTAKLLRYFQPRLEEGDPSIGWFLSFLINSYWLFVIHPYACLTFVALLAWVVVTSRRQAGLTR</sequence>
<protein>
    <submittedName>
        <fullName evidence="2">Uncharacterized protein</fullName>
    </submittedName>
</protein>
<evidence type="ECO:0000256" key="1">
    <source>
        <dbReference type="SAM" id="Phobius"/>
    </source>
</evidence>
<organism evidence="2 3">
    <name type="scientific">Afipia clevelandensis ATCC 49720</name>
    <dbReference type="NCBI Taxonomy" id="883079"/>
    <lineage>
        <taxon>Bacteria</taxon>
        <taxon>Pseudomonadati</taxon>
        <taxon>Pseudomonadota</taxon>
        <taxon>Alphaproteobacteria</taxon>
        <taxon>Hyphomicrobiales</taxon>
        <taxon>Nitrobacteraceae</taxon>
        <taxon>Afipia</taxon>
    </lineage>
</organism>
<dbReference type="EMBL" id="AGWY01000008">
    <property type="protein sequence ID" value="EKS35888.1"/>
    <property type="molecule type" value="Genomic_DNA"/>
</dbReference>
<gene>
    <name evidence="2" type="ORF">HMPREF9696_02100</name>
</gene>
<feature type="transmembrane region" description="Helical" evidence="1">
    <location>
        <begin position="127"/>
        <end position="150"/>
    </location>
</feature>
<evidence type="ECO:0000313" key="3">
    <source>
        <dbReference type="Proteomes" id="UP000001095"/>
    </source>
</evidence>
<reference evidence="2 3" key="1">
    <citation type="submission" date="2012-04" db="EMBL/GenBank/DDBJ databases">
        <title>The Genome Sequence of Afipia clevelandensis ATCC 49720.</title>
        <authorList>
            <consortium name="The Broad Institute Genome Sequencing Platform"/>
            <person name="Earl A."/>
            <person name="Ward D."/>
            <person name="Feldgarden M."/>
            <person name="Gevers D."/>
            <person name="Huys G."/>
            <person name="Walker B."/>
            <person name="Young S.K."/>
            <person name="Zeng Q."/>
            <person name="Gargeya S."/>
            <person name="Fitzgerald M."/>
            <person name="Haas B."/>
            <person name="Abouelleil A."/>
            <person name="Alvarado L."/>
            <person name="Arachchi H.M."/>
            <person name="Berlin A."/>
            <person name="Chapman S.B."/>
            <person name="Goldberg J."/>
            <person name="Griggs A."/>
            <person name="Gujja S."/>
            <person name="Hansen M."/>
            <person name="Howarth C."/>
            <person name="Imamovic A."/>
            <person name="Larimer J."/>
            <person name="McCowen C."/>
            <person name="Montmayeur A."/>
            <person name="Murphy C."/>
            <person name="Neiman D."/>
            <person name="Pearson M."/>
            <person name="Priest M."/>
            <person name="Roberts A."/>
            <person name="Saif S."/>
            <person name="Shea T."/>
            <person name="Sisk P."/>
            <person name="Sykes S."/>
            <person name="Wortman J."/>
            <person name="Nusbaum C."/>
            <person name="Birren B."/>
        </authorList>
    </citation>
    <scope>NUCLEOTIDE SEQUENCE [LARGE SCALE GENOMIC DNA]</scope>
    <source>
        <strain evidence="2 3">ATCC 49720</strain>
    </source>
</reference>
<dbReference type="PATRIC" id="fig|883079.3.peg.2131"/>
<evidence type="ECO:0000313" key="2">
    <source>
        <dbReference type="EMBL" id="EKS35888.1"/>
    </source>
</evidence>
<feature type="transmembrane region" description="Helical" evidence="1">
    <location>
        <begin position="83"/>
        <end position="107"/>
    </location>
</feature>
<keyword evidence="1" id="KW-0812">Transmembrane</keyword>
<dbReference type="Proteomes" id="UP000001095">
    <property type="component" value="Unassembled WGS sequence"/>
</dbReference>
<proteinExistence type="predicted"/>
<dbReference type="HOGENOM" id="CLU_1648536_0_0_5"/>
<feature type="transmembrane region" description="Helical" evidence="1">
    <location>
        <begin position="43"/>
        <end position="62"/>
    </location>
</feature>
<dbReference type="AlphaFoldDB" id="K8PC26"/>
<keyword evidence="3" id="KW-1185">Reference proteome</keyword>
<keyword evidence="1" id="KW-0472">Membrane</keyword>
<keyword evidence="1" id="KW-1133">Transmembrane helix</keyword>